<dbReference type="GO" id="GO:0022857">
    <property type="term" value="F:transmembrane transporter activity"/>
    <property type="evidence" value="ECO:0007669"/>
    <property type="project" value="InterPro"/>
</dbReference>
<evidence type="ECO:0000256" key="4">
    <source>
        <dbReference type="ARBA" id="ARBA00022692"/>
    </source>
</evidence>
<dbReference type="Gene3D" id="1.20.1720.10">
    <property type="entry name" value="Multidrug resistance protein D"/>
    <property type="match status" value="1"/>
</dbReference>
<protein>
    <submittedName>
        <fullName evidence="9">MFS transporter</fullName>
    </submittedName>
</protein>
<evidence type="ECO:0000313" key="9">
    <source>
        <dbReference type="EMBL" id="WKN36522.1"/>
    </source>
</evidence>
<feature type="transmembrane region" description="Helical" evidence="7">
    <location>
        <begin position="308"/>
        <end position="327"/>
    </location>
</feature>
<dbReference type="NCBIfam" id="TIGR00711">
    <property type="entry name" value="efflux_EmrB"/>
    <property type="match status" value="1"/>
</dbReference>
<feature type="transmembrane region" description="Helical" evidence="7">
    <location>
        <begin position="339"/>
        <end position="355"/>
    </location>
</feature>
<feature type="transmembrane region" description="Helical" evidence="7">
    <location>
        <begin position="20"/>
        <end position="44"/>
    </location>
</feature>
<feature type="transmembrane region" description="Helical" evidence="7">
    <location>
        <begin position="86"/>
        <end position="105"/>
    </location>
</feature>
<dbReference type="PANTHER" id="PTHR42718:SF42">
    <property type="entry name" value="EXPORT PROTEIN"/>
    <property type="match status" value="1"/>
</dbReference>
<dbReference type="Gene3D" id="1.20.1250.20">
    <property type="entry name" value="MFS general substrate transporter like domains"/>
    <property type="match status" value="1"/>
</dbReference>
<keyword evidence="5 7" id="KW-1133">Transmembrane helix</keyword>
<dbReference type="InterPro" id="IPR011701">
    <property type="entry name" value="MFS"/>
</dbReference>
<proteinExistence type="predicted"/>
<dbReference type="InterPro" id="IPR004638">
    <property type="entry name" value="EmrB-like"/>
</dbReference>
<gene>
    <name evidence="9" type="ORF">K4G66_29610</name>
</gene>
<comment type="subcellular location">
    <subcellularLocation>
        <location evidence="1">Cell membrane</location>
        <topology evidence="1">Multi-pass membrane protein</topology>
    </subcellularLocation>
</comment>
<evidence type="ECO:0000259" key="8">
    <source>
        <dbReference type="PROSITE" id="PS50850"/>
    </source>
</evidence>
<dbReference type="EMBL" id="CP120682">
    <property type="protein sequence ID" value="WKN36522.1"/>
    <property type="molecule type" value="Genomic_DNA"/>
</dbReference>
<feature type="domain" description="Major facilitator superfamily (MFS) profile" evidence="8">
    <location>
        <begin position="20"/>
        <end position="515"/>
    </location>
</feature>
<evidence type="ECO:0000256" key="6">
    <source>
        <dbReference type="ARBA" id="ARBA00023136"/>
    </source>
</evidence>
<evidence type="ECO:0000256" key="1">
    <source>
        <dbReference type="ARBA" id="ARBA00004651"/>
    </source>
</evidence>
<sequence>MTTETQSSEVTLKSATGRWVLASTILASSMAFIDSTALNVILPSLQQDLQAKGTDIFWILNAYLLMLASLILVSGSLGDKLGRKKVFMVGIAIFMAASTGCGLSTSVEWLVISRLLQGIGGALMIPGSLSLLSATFHRKEKGRAIGTWSAVTTLMTVGGPLLGGALGDAGLWRFIFYVNIPLGMASLLMLYFKVPESVDQNTDRRLDYSGAFTIASGLALLTYGCLEIPEVGWGDWKVYVPLGLGVVCMLGFLRIEKGKSNPMIPLYLFKNRTFAGANLLTFLLYTGLGAAMLFLSLNLIQVQGYRQLQAGMVMLPFTVILASFARWAGSLTDRYGPRWLLVFGSLCVGSGFYLFSRVGQTQGPSDFWTTYLPGVLVFGLGMAFTVVPLTTTVMGAVEDQHSGVASGVSNSMTRLASVFANAVFGALAIVLFSKFLIAPTQELDLLEEAQQAVYEQAPDLGAAKVPESVPKQLQSKVENAFHQSFIKMYQQIMFYSAVLAWLSALVAFFFIDNKTVLEEW</sequence>
<evidence type="ECO:0000256" key="2">
    <source>
        <dbReference type="ARBA" id="ARBA00022448"/>
    </source>
</evidence>
<organism evidence="9">
    <name type="scientific">Roseihalotalea indica</name>
    <dbReference type="NCBI Taxonomy" id="2867963"/>
    <lineage>
        <taxon>Bacteria</taxon>
        <taxon>Pseudomonadati</taxon>
        <taxon>Bacteroidota</taxon>
        <taxon>Cytophagia</taxon>
        <taxon>Cytophagales</taxon>
        <taxon>Catalimonadaceae</taxon>
        <taxon>Roseihalotalea</taxon>
    </lineage>
</organism>
<feature type="transmembrane region" description="Helical" evidence="7">
    <location>
        <begin position="418"/>
        <end position="437"/>
    </location>
</feature>
<dbReference type="InterPro" id="IPR036259">
    <property type="entry name" value="MFS_trans_sf"/>
</dbReference>
<dbReference type="PROSITE" id="PS50850">
    <property type="entry name" value="MFS"/>
    <property type="match status" value="1"/>
</dbReference>
<feature type="transmembrane region" description="Helical" evidence="7">
    <location>
        <begin position="144"/>
        <end position="162"/>
    </location>
</feature>
<evidence type="ECO:0000256" key="7">
    <source>
        <dbReference type="SAM" id="Phobius"/>
    </source>
</evidence>
<feature type="transmembrane region" description="Helical" evidence="7">
    <location>
        <begin position="375"/>
        <end position="397"/>
    </location>
</feature>
<feature type="transmembrane region" description="Helical" evidence="7">
    <location>
        <begin position="274"/>
        <end position="296"/>
    </location>
</feature>
<dbReference type="Pfam" id="PF07690">
    <property type="entry name" value="MFS_1"/>
    <property type="match status" value="1"/>
</dbReference>
<evidence type="ECO:0000256" key="5">
    <source>
        <dbReference type="ARBA" id="ARBA00022989"/>
    </source>
</evidence>
<feature type="transmembrane region" description="Helical" evidence="7">
    <location>
        <begin position="111"/>
        <end position="132"/>
    </location>
</feature>
<feature type="transmembrane region" description="Helical" evidence="7">
    <location>
        <begin position="492"/>
        <end position="511"/>
    </location>
</feature>
<reference evidence="9" key="1">
    <citation type="journal article" date="2023" name="Comput. Struct. Biotechnol. J.">
        <title>Discovery of a novel marine Bacteroidetes with a rich repertoire of carbohydrate-active enzymes.</title>
        <authorList>
            <person name="Chen B."/>
            <person name="Liu G."/>
            <person name="Chen Q."/>
            <person name="Wang H."/>
            <person name="Liu L."/>
            <person name="Tang K."/>
        </authorList>
    </citation>
    <scope>NUCLEOTIDE SEQUENCE</scope>
    <source>
        <strain evidence="9">TK19036</strain>
    </source>
</reference>
<dbReference type="InterPro" id="IPR020846">
    <property type="entry name" value="MFS_dom"/>
</dbReference>
<keyword evidence="6 7" id="KW-0472">Membrane</keyword>
<feature type="transmembrane region" description="Helical" evidence="7">
    <location>
        <begin position="236"/>
        <end position="253"/>
    </location>
</feature>
<dbReference type="CDD" id="cd17321">
    <property type="entry name" value="MFS_MMR_MDR_like"/>
    <property type="match status" value="1"/>
</dbReference>
<feature type="transmembrane region" description="Helical" evidence="7">
    <location>
        <begin position="206"/>
        <end position="224"/>
    </location>
</feature>
<keyword evidence="2" id="KW-0813">Transport</keyword>
<keyword evidence="4 7" id="KW-0812">Transmembrane</keyword>
<dbReference type="GO" id="GO:0005886">
    <property type="term" value="C:plasma membrane"/>
    <property type="evidence" value="ECO:0007669"/>
    <property type="project" value="UniProtKB-SubCell"/>
</dbReference>
<feature type="transmembrane region" description="Helical" evidence="7">
    <location>
        <begin position="56"/>
        <end position="74"/>
    </location>
</feature>
<dbReference type="AlphaFoldDB" id="A0AA49JIS0"/>
<name>A0AA49JIS0_9BACT</name>
<dbReference type="SUPFAM" id="SSF103473">
    <property type="entry name" value="MFS general substrate transporter"/>
    <property type="match status" value="1"/>
</dbReference>
<keyword evidence="3" id="KW-1003">Cell membrane</keyword>
<accession>A0AA49JIS0</accession>
<evidence type="ECO:0000256" key="3">
    <source>
        <dbReference type="ARBA" id="ARBA00022475"/>
    </source>
</evidence>
<dbReference type="PANTHER" id="PTHR42718">
    <property type="entry name" value="MAJOR FACILITATOR SUPERFAMILY MULTIDRUG TRANSPORTER MFSC"/>
    <property type="match status" value="1"/>
</dbReference>
<reference evidence="9" key="2">
    <citation type="journal article" date="2024" name="Antonie Van Leeuwenhoek">
        <title>Roseihalotalea indica gen. nov., sp. nov., a halophilic Bacteroidetes from mesopelagic Southwest Indian Ocean with higher carbohydrate metabolic potential.</title>
        <authorList>
            <person name="Chen B."/>
            <person name="Zhang M."/>
            <person name="Lin D."/>
            <person name="Ye J."/>
            <person name="Tang K."/>
        </authorList>
    </citation>
    <scope>NUCLEOTIDE SEQUENCE</scope>
    <source>
        <strain evidence="9">TK19036</strain>
    </source>
</reference>
<feature type="transmembrane region" description="Helical" evidence="7">
    <location>
        <begin position="174"/>
        <end position="194"/>
    </location>
</feature>